<name>A0A6C0BF14_9ZZZZ</name>
<accession>A0A6C0BF14</accession>
<dbReference type="AlphaFoldDB" id="A0A6C0BF14"/>
<organism evidence="1">
    <name type="scientific">viral metagenome</name>
    <dbReference type="NCBI Taxonomy" id="1070528"/>
    <lineage>
        <taxon>unclassified sequences</taxon>
        <taxon>metagenomes</taxon>
        <taxon>organismal metagenomes</taxon>
    </lineage>
</organism>
<protein>
    <submittedName>
        <fullName evidence="1">Uncharacterized protein</fullName>
    </submittedName>
</protein>
<dbReference type="EMBL" id="MN739122">
    <property type="protein sequence ID" value="QHS89973.1"/>
    <property type="molecule type" value="Genomic_DNA"/>
</dbReference>
<evidence type="ECO:0000313" key="1">
    <source>
        <dbReference type="EMBL" id="QHS89973.1"/>
    </source>
</evidence>
<sequence length="134" mass="15698">MKKRSIENISIIEENDTRDLLTFYSAAMSEFILNNQFKPKSISIFSDLNDYLNSAIRSLNIPFGVLLLEEESNVWIHITIDYPNNEIEIFCSKLISTIREFMGMVLLNGQISNNFNYEVNVEYMDIMIHFSQKR</sequence>
<reference evidence="1" key="1">
    <citation type="journal article" date="2020" name="Nature">
        <title>Giant virus diversity and host interactions through global metagenomics.</title>
        <authorList>
            <person name="Schulz F."/>
            <person name="Roux S."/>
            <person name="Paez-Espino D."/>
            <person name="Jungbluth S."/>
            <person name="Walsh D.A."/>
            <person name="Denef V.J."/>
            <person name="McMahon K.D."/>
            <person name="Konstantinidis K.T."/>
            <person name="Eloe-Fadrosh E.A."/>
            <person name="Kyrpides N.C."/>
            <person name="Woyke T."/>
        </authorList>
    </citation>
    <scope>NUCLEOTIDE SEQUENCE</scope>
    <source>
        <strain evidence="1">GVMAG-M-3300010160-4</strain>
    </source>
</reference>
<proteinExistence type="predicted"/>